<dbReference type="InterPro" id="IPR026259">
    <property type="entry name" value="MauG/Cytc_peroxidase"/>
</dbReference>
<name>A0A2D0NDP0_FLAN2</name>
<comment type="subcellular location">
    <subcellularLocation>
        <location evidence="1">Periplasm</location>
    </subcellularLocation>
</comment>
<dbReference type="GO" id="GO:0020037">
    <property type="term" value="F:heme binding"/>
    <property type="evidence" value="ECO:0007669"/>
    <property type="project" value="InterPro"/>
</dbReference>
<comment type="cofactor">
    <cofactor evidence="8">
        <name>heme</name>
        <dbReference type="ChEBI" id="CHEBI:30413"/>
    </cofactor>
    <text evidence="8">Binds 2 heme groups.</text>
</comment>
<comment type="caution">
    <text evidence="11">The sequence shown here is derived from an EMBL/GenBank/DDBJ whole genome shotgun (WGS) entry which is preliminary data.</text>
</comment>
<evidence type="ECO:0000256" key="3">
    <source>
        <dbReference type="ARBA" id="ARBA00022723"/>
    </source>
</evidence>
<dbReference type="PIRSF" id="PIRSF000294">
    <property type="entry name" value="Cytochrome-c_peroxidase"/>
    <property type="match status" value="1"/>
</dbReference>
<dbReference type="GO" id="GO:0004130">
    <property type="term" value="F:cytochrome-c peroxidase activity"/>
    <property type="evidence" value="ECO:0007669"/>
    <property type="project" value="TreeGrafter"/>
</dbReference>
<feature type="binding site" description="covalent" evidence="8">
    <location>
        <position position="34"/>
    </location>
    <ligand>
        <name>heme c</name>
        <dbReference type="ChEBI" id="CHEBI:61717"/>
        <label>1</label>
    </ligand>
</feature>
<dbReference type="AlphaFoldDB" id="A0A2D0NDP0"/>
<protein>
    <recommendedName>
        <fullName evidence="10">Cytochrome c domain-containing protein</fullName>
    </recommendedName>
</protein>
<keyword evidence="5" id="KW-0574">Periplasm</keyword>
<reference evidence="11 12" key="1">
    <citation type="submission" date="2017-10" db="EMBL/GenBank/DDBJ databases">
        <title>The draft genome sequence of Lewinella nigricans NBRC 102662.</title>
        <authorList>
            <person name="Wang K."/>
        </authorList>
    </citation>
    <scope>NUCLEOTIDE SEQUENCE [LARGE SCALE GENOMIC DNA]</scope>
    <source>
        <strain evidence="11 12">NBRC 102662</strain>
    </source>
</reference>
<proteinExistence type="predicted"/>
<dbReference type="InterPro" id="IPR051395">
    <property type="entry name" value="Cytochrome_c_Peroxidase/MauG"/>
</dbReference>
<dbReference type="Gene3D" id="1.10.760.10">
    <property type="entry name" value="Cytochrome c-like domain"/>
    <property type="match status" value="2"/>
</dbReference>
<organism evidence="11 12">
    <name type="scientific">Flavilitoribacter nigricans (strain ATCC 23147 / DSM 23189 / NBRC 102662 / NCIMB 1420 / SS-2)</name>
    <name type="common">Lewinella nigricans</name>
    <dbReference type="NCBI Taxonomy" id="1122177"/>
    <lineage>
        <taxon>Bacteria</taxon>
        <taxon>Pseudomonadati</taxon>
        <taxon>Bacteroidota</taxon>
        <taxon>Saprospiria</taxon>
        <taxon>Saprospirales</taxon>
        <taxon>Lewinellaceae</taxon>
        <taxon>Flavilitoribacter</taxon>
    </lineage>
</organism>
<dbReference type="OrthoDB" id="9805202at2"/>
<evidence type="ECO:0000256" key="9">
    <source>
        <dbReference type="PIRSR" id="PIRSR000294-2"/>
    </source>
</evidence>
<evidence type="ECO:0000256" key="6">
    <source>
        <dbReference type="ARBA" id="ARBA00023002"/>
    </source>
</evidence>
<feature type="binding site" description="axial binding residue" evidence="9">
    <location>
        <position position="192"/>
    </location>
    <ligand>
        <name>heme c</name>
        <dbReference type="ChEBI" id="CHEBI:61717"/>
        <label>2</label>
    </ligand>
    <ligandPart>
        <name>Fe</name>
        <dbReference type="ChEBI" id="CHEBI:18248"/>
    </ligandPart>
</feature>
<dbReference type="PROSITE" id="PS51007">
    <property type="entry name" value="CYTC"/>
    <property type="match status" value="2"/>
</dbReference>
<gene>
    <name evidence="11" type="ORF">CRP01_14960</name>
</gene>
<dbReference type="GO" id="GO:0046872">
    <property type="term" value="F:metal ion binding"/>
    <property type="evidence" value="ECO:0007669"/>
    <property type="project" value="UniProtKB-KW"/>
</dbReference>
<dbReference type="GO" id="GO:0009055">
    <property type="term" value="F:electron transfer activity"/>
    <property type="evidence" value="ECO:0007669"/>
    <property type="project" value="InterPro"/>
</dbReference>
<evidence type="ECO:0000313" key="11">
    <source>
        <dbReference type="EMBL" id="PHN05883.1"/>
    </source>
</evidence>
<keyword evidence="12" id="KW-1185">Reference proteome</keyword>
<comment type="PTM">
    <text evidence="8">Binds 2 heme groups per subunit.</text>
</comment>
<sequence>MEIPADNQLTVAGVALGKQLFFDPLLSADSTVSCSSCHLPGRAFTDGQILSRGVAGHRSLRNSPSLLNVGYQTEGLFWDGRVNDLEELIVHPVQDTNEMAGDWTELTTKLRDHPEYPLLFRKAFGIDTVAAIDQELTVRAIAQYLRTLVSGNSRYDRYKAGEVILTASEDRGRRIFFDIEDGVPTSECGHCHVEPLFSGLEYFNNGLDEVYDPKNFPDAGKGGISGRVGEMGSFRTPSLRNVALTAPYMHDGRFATLEEVMDHYVSGGKYSENVHPNVRRLDFSERDKADLIAFLQTLTESEFLKESN</sequence>
<dbReference type="PANTHER" id="PTHR30600">
    <property type="entry name" value="CYTOCHROME C PEROXIDASE-RELATED"/>
    <property type="match status" value="1"/>
</dbReference>
<evidence type="ECO:0000256" key="2">
    <source>
        <dbReference type="ARBA" id="ARBA00022617"/>
    </source>
</evidence>
<keyword evidence="6" id="KW-0560">Oxidoreductase</keyword>
<dbReference type="SUPFAM" id="SSF46626">
    <property type="entry name" value="Cytochrome c"/>
    <property type="match status" value="2"/>
</dbReference>
<dbReference type="InterPro" id="IPR036909">
    <property type="entry name" value="Cyt_c-like_dom_sf"/>
</dbReference>
<evidence type="ECO:0000256" key="7">
    <source>
        <dbReference type="ARBA" id="ARBA00023004"/>
    </source>
</evidence>
<keyword evidence="7 9" id="KW-0408">Iron</keyword>
<dbReference type="Proteomes" id="UP000223913">
    <property type="component" value="Unassembled WGS sequence"/>
</dbReference>
<dbReference type="EMBL" id="PDUD01000020">
    <property type="protein sequence ID" value="PHN05883.1"/>
    <property type="molecule type" value="Genomic_DNA"/>
</dbReference>
<feature type="domain" description="Cytochrome c" evidence="10">
    <location>
        <begin position="12"/>
        <end position="149"/>
    </location>
</feature>
<keyword evidence="2 8" id="KW-0349">Heme</keyword>
<evidence type="ECO:0000259" key="10">
    <source>
        <dbReference type="PROSITE" id="PS51007"/>
    </source>
</evidence>
<feature type="binding site" description="covalent" evidence="8">
    <location>
        <position position="188"/>
    </location>
    <ligand>
        <name>heme c</name>
        <dbReference type="ChEBI" id="CHEBI:61717"/>
        <label>2</label>
    </ligand>
</feature>
<feature type="binding site" description="covalent" evidence="8">
    <location>
        <position position="37"/>
    </location>
    <ligand>
        <name>heme c</name>
        <dbReference type="ChEBI" id="CHEBI:61717"/>
        <label>1</label>
    </ligand>
</feature>
<evidence type="ECO:0000313" key="12">
    <source>
        <dbReference type="Proteomes" id="UP000223913"/>
    </source>
</evidence>
<evidence type="ECO:0000256" key="4">
    <source>
        <dbReference type="ARBA" id="ARBA00022729"/>
    </source>
</evidence>
<dbReference type="PANTHER" id="PTHR30600:SF10">
    <property type="entry name" value="BLL6722 PROTEIN"/>
    <property type="match status" value="1"/>
</dbReference>
<feature type="binding site" description="covalent" evidence="8">
    <location>
        <position position="191"/>
    </location>
    <ligand>
        <name>heme c</name>
        <dbReference type="ChEBI" id="CHEBI:61717"/>
        <label>2</label>
    </ligand>
</feature>
<keyword evidence="4" id="KW-0732">Signal</keyword>
<evidence type="ECO:0000256" key="8">
    <source>
        <dbReference type="PIRSR" id="PIRSR000294-1"/>
    </source>
</evidence>
<evidence type="ECO:0000256" key="1">
    <source>
        <dbReference type="ARBA" id="ARBA00004418"/>
    </source>
</evidence>
<dbReference type="GO" id="GO:0042597">
    <property type="term" value="C:periplasmic space"/>
    <property type="evidence" value="ECO:0007669"/>
    <property type="project" value="UniProtKB-SubCell"/>
</dbReference>
<dbReference type="InterPro" id="IPR009056">
    <property type="entry name" value="Cyt_c-like_dom"/>
</dbReference>
<feature type="binding site" description="axial binding residue" evidence="9">
    <location>
        <position position="38"/>
    </location>
    <ligand>
        <name>heme c</name>
        <dbReference type="ChEBI" id="CHEBI:61717"/>
        <label>1</label>
    </ligand>
    <ligandPart>
        <name>Fe</name>
        <dbReference type="ChEBI" id="CHEBI:18248"/>
    </ligandPart>
</feature>
<feature type="domain" description="Cytochrome c" evidence="10">
    <location>
        <begin position="167"/>
        <end position="299"/>
    </location>
</feature>
<accession>A0A2D0NDP0</accession>
<evidence type="ECO:0000256" key="5">
    <source>
        <dbReference type="ARBA" id="ARBA00022764"/>
    </source>
</evidence>
<keyword evidence="3 9" id="KW-0479">Metal-binding</keyword>
<dbReference type="Pfam" id="PF03150">
    <property type="entry name" value="CCP_MauG"/>
    <property type="match status" value="1"/>
</dbReference>
<dbReference type="InterPro" id="IPR004852">
    <property type="entry name" value="Di-haem_cyt_c_peroxidsae"/>
</dbReference>